<reference evidence="3" key="3">
    <citation type="submission" date="2025-09" db="UniProtKB">
        <authorList>
            <consortium name="Ensembl"/>
        </authorList>
    </citation>
    <scope>IDENTIFICATION</scope>
</reference>
<dbReference type="GO" id="GO:0097352">
    <property type="term" value="P:autophagosome maturation"/>
    <property type="evidence" value="ECO:0007669"/>
    <property type="project" value="TreeGrafter"/>
</dbReference>
<dbReference type="InterPro" id="IPR029270">
    <property type="entry name" value="LIX1"/>
</dbReference>
<name>A0A8C5DAZ9_GOUWI</name>
<evidence type="ECO:0000256" key="1">
    <source>
        <dbReference type="ARBA" id="ARBA00007468"/>
    </source>
</evidence>
<feature type="region of interest" description="Disordered" evidence="2">
    <location>
        <begin position="245"/>
        <end position="273"/>
    </location>
</feature>
<evidence type="ECO:0000313" key="4">
    <source>
        <dbReference type="Proteomes" id="UP000694680"/>
    </source>
</evidence>
<sequence>ITFTFDCDPLLWWKVNVVAFLHNWWEQKQAGELDGSSGTSHGSTCGRRPLLYESSPSPGPPYVCYVTLPGGSCFGNYKVCESQAEAQRDAARVALMNTMVNELPCRLINSQFITQTLQQAATECAVNADDPSTSIGNNNKSSVISYYSQRGLDECMRSSMALDWLGREQRSPGILGMELQAARRELLLARRRGVELRFHKEKTEILSLAMSQAYVYHTAEVFDDPPPSTSKEDHLPLNTLYSQHTDEQMVSSPSATQQNHCHTSGKHWPSSSL</sequence>
<accession>A0A8C5DAZ9</accession>
<organism evidence="3 4">
    <name type="scientific">Gouania willdenowi</name>
    <name type="common">Blunt-snouted clingfish</name>
    <name type="synonym">Lepadogaster willdenowi</name>
    <dbReference type="NCBI Taxonomy" id="441366"/>
    <lineage>
        <taxon>Eukaryota</taxon>
        <taxon>Metazoa</taxon>
        <taxon>Chordata</taxon>
        <taxon>Craniata</taxon>
        <taxon>Vertebrata</taxon>
        <taxon>Euteleostomi</taxon>
        <taxon>Actinopterygii</taxon>
        <taxon>Neopterygii</taxon>
        <taxon>Teleostei</taxon>
        <taxon>Neoteleostei</taxon>
        <taxon>Acanthomorphata</taxon>
        <taxon>Ovalentaria</taxon>
        <taxon>Blenniimorphae</taxon>
        <taxon>Blenniiformes</taxon>
        <taxon>Gobiesocoidei</taxon>
        <taxon>Gobiesocidae</taxon>
        <taxon>Gobiesocinae</taxon>
        <taxon>Gouania</taxon>
    </lineage>
</organism>
<dbReference type="Proteomes" id="UP000694680">
    <property type="component" value="Chromosome 9"/>
</dbReference>
<dbReference type="InterPro" id="IPR051436">
    <property type="entry name" value="Autophagy-related_EPG5"/>
</dbReference>
<evidence type="ECO:0000256" key="2">
    <source>
        <dbReference type="SAM" id="MobiDB-lite"/>
    </source>
</evidence>
<reference evidence="3" key="2">
    <citation type="submission" date="2025-08" db="UniProtKB">
        <authorList>
            <consortium name="Ensembl"/>
        </authorList>
    </citation>
    <scope>IDENTIFICATION</scope>
</reference>
<dbReference type="AlphaFoldDB" id="A0A8C5DAZ9"/>
<evidence type="ECO:0000313" key="3">
    <source>
        <dbReference type="Ensembl" id="ENSGWIP00000004450.1"/>
    </source>
</evidence>
<dbReference type="Ensembl" id="ENSGWIT00000004774.1">
    <property type="protein sequence ID" value="ENSGWIP00000004450.1"/>
    <property type="gene ID" value="ENSGWIG00000002398.1"/>
</dbReference>
<feature type="compositionally biased region" description="Polar residues" evidence="2">
    <location>
        <begin position="245"/>
        <end position="262"/>
    </location>
</feature>
<comment type="similarity">
    <text evidence="1">Belongs to the LIX1 family.</text>
</comment>
<keyword evidence="4" id="KW-1185">Reference proteome</keyword>
<dbReference type="PANTHER" id="PTHR31139">
    <property type="entry name" value="ECTOPIC P GRANULES PROTEIN 5 HOMOLOG"/>
    <property type="match status" value="1"/>
</dbReference>
<proteinExistence type="inferred from homology"/>
<gene>
    <name evidence="3" type="primary">LOC114469916</name>
</gene>
<dbReference type="GO" id="GO:0005737">
    <property type="term" value="C:cytoplasm"/>
    <property type="evidence" value="ECO:0007669"/>
    <property type="project" value="TreeGrafter"/>
</dbReference>
<reference evidence="3" key="1">
    <citation type="submission" date="2020-06" db="EMBL/GenBank/DDBJ databases">
        <authorList>
            <consortium name="Wellcome Sanger Institute Data Sharing"/>
        </authorList>
    </citation>
    <scope>NUCLEOTIDE SEQUENCE [LARGE SCALE GENOMIC DNA]</scope>
</reference>
<dbReference type="PANTHER" id="PTHR31139:SF5">
    <property type="entry name" value="PROTEIN LIMB EXPRESSION 1 HOMOLOG"/>
    <property type="match status" value="1"/>
</dbReference>
<protein>
    <submittedName>
        <fullName evidence="3">Protein limb expression 1 homolog</fullName>
    </submittedName>
</protein>
<dbReference type="Pfam" id="PF14954">
    <property type="entry name" value="LIX1"/>
    <property type="match status" value="2"/>
</dbReference>